<proteinExistence type="predicted"/>
<name>A0A139LB20_9BACE</name>
<organism evidence="1">
    <name type="scientific">Bacteroides intestinalis</name>
    <dbReference type="NCBI Taxonomy" id="329854"/>
    <lineage>
        <taxon>Bacteria</taxon>
        <taxon>Pseudomonadati</taxon>
        <taxon>Bacteroidota</taxon>
        <taxon>Bacteroidia</taxon>
        <taxon>Bacteroidales</taxon>
        <taxon>Bacteroidaceae</taxon>
        <taxon>Bacteroides</taxon>
    </lineage>
</organism>
<reference evidence="1 2" key="1">
    <citation type="submission" date="2016-02" db="EMBL/GenBank/DDBJ databases">
        <authorList>
            <person name="Wen L."/>
            <person name="He K."/>
            <person name="Yang H."/>
        </authorList>
    </citation>
    <scope>NUCLEOTIDE SEQUENCE [LARGE SCALE GENOMIC DNA]</scope>
    <source>
        <strain evidence="1 2">KLE1704</strain>
    </source>
</reference>
<sequence length="209" mass="22705">MLHGDGAVGKLPGMGIDDGSAVGIAVTVFHQNLTTVDGIPKASPGADFFKGLELLVIEYSGGTPHVGNNVIIGVATGLADLLQLFLNIRGNVGDIVRSLPKIAVDREEEIFLQHSFDDVFRWAYKVEIFLSALYLGEHDFVDIEYLVDDADIFACLLFVPGRKFGEDFFVNVICPVVYFQYTAALLTGTGTGGKEKNAEKEGYVFLHCL</sequence>
<accession>A0A139LB20</accession>
<gene>
    <name evidence="1" type="ORF">HMPREF2531_02920</name>
</gene>
<evidence type="ECO:0000313" key="2">
    <source>
        <dbReference type="Proteomes" id="UP000070319"/>
    </source>
</evidence>
<comment type="caution">
    <text evidence="1">The sequence shown here is derived from an EMBL/GenBank/DDBJ whole genome shotgun (WGS) entry which is preliminary data.</text>
</comment>
<dbReference type="AlphaFoldDB" id="A0A139LB20"/>
<protein>
    <submittedName>
        <fullName evidence="1">Uncharacterized protein</fullName>
    </submittedName>
</protein>
<dbReference type="EMBL" id="LTDF01000098">
    <property type="protein sequence ID" value="KXT48643.1"/>
    <property type="molecule type" value="Genomic_DNA"/>
</dbReference>
<evidence type="ECO:0000313" key="1">
    <source>
        <dbReference type="EMBL" id="KXT48643.1"/>
    </source>
</evidence>
<dbReference type="Proteomes" id="UP000070319">
    <property type="component" value="Unassembled WGS sequence"/>
</dbReference>